<keyword evidence="3" id="KW-0804">Transcription</keyword>
<sequence>MEPSHSDVHGDCRAISDVLARIGDKWTVMVVGLLSDGPMRFNELRRTIGGISQRMLTLTLRGLERDGLVTRTVFPTIPPRVDYELTDLGQTLIVPLKSLFAWATSNRPMIAAAQQAFDAATPNTPVPHPPRQVPNLQAARLPKMAQAFDDAPGGRNGR</sequence>
<organism evidence="5 6">
    <name type="scientific">Inquilinus ginsengisoli</name>
    <dbReference type="NCBI Taxonomy" id="363840"/>
    <lineage>
        <taxon>Bacteria</taxon>
        <taxon>Pseudomonadati</taxon>
        <taxon>Pseudomonadota</taxon>
        <taxon>Alphaproteobacteria</taxon>
        <taxon>Rhodospirillales</taxon>
        <taxon>Rhodospirillaceae</taxon>
        <taxon>Inquilinus</taxon>
    </lineage>
</organism>
<proteinExistence type="predicted"/>
<dbReference type="Pfam" id="PF01638">
    <property type="entry name" value="HxlR"/>
    <property type="match status" value="1"/>
</dbReference>
<dbReference type="GO" id="GO:0003677">
    <property type="term" value="F:DNA binding"/>
    <property type="evidence" value="ECO:0007669"/>
    <property type="project" value="UniProtKB-KW"/>
</dbReference>
<keyword evidence="2 5" id="KW-0238">DNA-binding</keyword>
<dbReference type="Proteomes" id="UP001262410">
    <property type="component" value="Unassembled WGS sequence"/>
</dbReference>
<feature type="domain" description="HTH hxlR-type" evidence="4">
    <location>
        <begin position="12"/>
        <end position="111"/>
    </location>
</feature>
<evidence type="ECO:0000256" key="1">
    <source>
        <dbReference type="ARBA" id="ARBA00023015"/>
    </source>
</evidence>
<evidence type="ECO:0000313" key="5">
    <source>
        <dbReference type="EMBL" id="MDR6291028.1"/>
    </source>
</evidence>
<evidence type="ECO:0000256" key="3">
    <source>
        <dbReference type="ARBA" id="ARBA00023163"/>
    </source>
</evidence>
<comment type="caution">
    <text evidence="5">The sequence shown here is derived from an EMBL/GenBank/DDBJ whole genome shotgun (WGS) entry which is preliminary data.</text>
</comment>
<accession>A0ABU1JQX3</accession>
<dbReference type="InterPro" id="IPR002577">
    <property type="entry name" value="HTH_HxlR"/>
</dbReference>
<evidence type="ECO:0000256" key="2">
    <source>
        <dbReference type="ARBA" id="ARBA00023125"/>
    </source>
</evidence>
<dbReference type="EMBL" id="JAVDPW010000006">
    <property type="protein sequence ID" value="MDR6291028.1"/>
    <property type="molecule type" value="Genomic_DNA"/>
</dbReference>
<evidence type="ECO:0000313" key="6">
    <source>
        <dbReference type="Proteomes" id="UP001262410"/>
    </source>
</evidence>
<keyword evidence="1" id="KW-0805">Transcription regulation</keyword>
<dbReference type="SUPFAM" id="SSF46785">
    <property type="entry name" value="Winged helix' DNA-binding domain"/>
    <property type="match status" value="1"/>
</dbReference>
<dbReference type="InterPro" id="IPR036388">
    <property type="entry name" value="WH-like_DNA-bd_sf"/>
</dbReference>
<dbReference type="InterPro" id="IPR036390">
    <property type="entry name" value="WH_DNA-bd_sf"/>
</dbReference>
<gene>
    <name evidence="5" type="ORF">E9232_003554</name>
</gene>
<dbReference type="PROSITE" id="PS51118">
    <property type="entry name" value="HTH_HXLR"/>
    <property type="match status" value="1"/>
</dbReference>
<name>A0ABU1JQX3_9PROT</name>
<dbReference type="Gene3D" id="1.10.10.10">
    <property type="entry name" value="Winged helix-like DNA-binding domain superfamily/Winged helix DNA-binding domain"/>
    <property type="match status" value="1"/>
</dbReference>
<dbReference type="PANTHER" id="PTHR33204:SF39">
    <property type="entry name" value="TRANSCRIPTIONAL REGULATORY PROTEIN"/>
    <property type="match status" value="1"/>
</dbReference>
<dbReference type="PANTHER" id="PTHR33204">
    <property type="entry name" value="TRANSCRIPTIONAL REGULATOR, MARR FAMILY"/>
    <property type="match status" value="1"/>
</dbReference>
<protein>
    <submittedName>
        <fullName evidence="5">DNA-binding HxlR family transcriptional regulator</fullName>
    </submittedName>
</protein>
<evidence type="ECO:0000259" key="4">
    <source>
        <dbReference type="PROSITE" id="PS51118"/>
    </source>
</evidence>
<keyword evidence="6" id="KW-1185">Reference proteome</keyword>
<reference evidence="5 6" key="1">
    <citation type="submission" date="2023-07" db="EMBL/GenBank/DDBJ databases">
        <title>Sorghum-associated microbial communities from plants grown in Nebraska, USA.</title>
        <authorList>
            <person name="Schachtman D."/>
        </authorList>
    </citation>
    <scope>NUCLEOTIDE SEQUENCE [LARGE SCALE GENOMIC DNA]</scope>
    <source>
        <strain evidence="5 6">584</strain>
    </source>
</reference>